<evidence type="ECO:0000256" key="5">
    <source>
        <dbReference type="ARBA" id="ARBA00022801"/>
    </source>
</evidence>
<reference evidence="6 7" key="1">
    <citation type="submission" date="2019-03" db="EMBL/GenBank/DDBJ databases">
        <title>Rhodosporidium diobovatum UCD-FST 08-225 genome sequencing, assembly, and annotation.</title>
        <authorList>
            <person name="Fakankun I.U."/>
            <person name="Fristensky B."/>
            <person name="Levin D.B."/>
        </authorList>
    </citation>
    <scope>NUCLEOTIDE SEQUENCE [LARGE SCALE GENOMIC DNA]</scope>
    <source>
        <strain evidence="6 7">UCD-FST 08-225</strain>
    </source>
</reference>
<dbReference type="EMBL" id="SOZI01000078">
    <property type="protein sequence ID" value="TNY20035.1"/>
    <property type="molecule type" value="Genomic_DNA"/>
</dbReference>
<keyword evidence="3" id="KW-0540">Nuclease</keyword>
<dbReference type="Pfam" id="PF04493">
    <property type="entry name" value="Endonuclease_5"/>
    <property type="match status" value="1"/>
</dbReference>
<accession>A0A5C5FTR0</accession>
<comment type="subcellular location">
    <subcellularLocation>
        <location evidence="1">Cytoplasm</location>
    </subcellularLocation>
</comment>
<evidence type="ECO:0000256" key="1">
    <source>
        <dbReference type="ARBA" id="ARBA00004496"/>
    </source>
</evidence>
<keyword evidence="7" id="KW-1185">Reference proteome</keyword>
<dbReference type="STRING" id="5288.A0A5C5FTR0"/>
<keyword evidence="2" id="KW-0963">Cytoplasm</keyword>
<dbReference type="CDD" id="cd06559">
    <property type="entry name" value="Endonuclease_V"/>
    <property type="match status" value="1"/>
</dbReference>
<evidence type="ECO:0000313" key="7">
    <source>
        <dbReference type="Proteomes" id="UP000311382"/>
    </source>
</evidence>
<dbReference type="PANTHER" id="PTHR28511:SF1">
    <property type="entry name" value="ENDONUCLEASE V"/>
    <property type="match status" value="1"/>
</dbReference>
<organism evidence="6 7">
    <name type="scientific">Rhodotorula diobovata</name>
    <dbReference type="NCBI Taxonomy" id="5288"/>
    <lineage>
        <taxon>Eukaryota</taxon>
        <taxon>Fungi</taxon>
        <taxon>Dikarya</taxon>
        <taxon>Basidiomycota</taxon>
        <taxon>Pucciniomycotina</taxon>
        <taxon>Microbotryomycetes</taxon>
        <taxon>Sporidiobolales</taxon>
        <taxon>Sporidiobolaceae</taxon>
        <taxon>Rhodotorula</taxon>
    </lineage>
</organism>
<keyword evidence="5" id="KW-0378">Hydrolase</keyword>
<protein>
    <submittedName>
        <fullName evidence="6">Endonuclease V-domain-containing protein</fullName>
    </submittedName>
</protein>
<dbReference type="PANTHER" id="PTHR28511">
    <property type="entry name" value="ENDONUCLEASE V"/>
    <property type="match status" value="1"/>
</dbReference>
<dbReference type="OrthoDB" id="20018at2759"/>
<keyword evidence="4 6" id="KW-0255">Endonuclease</keyword>
<sequence length="306" mass="33074">MTAPDEALVAHWTEEQLRQASLARFNDDSDLPFTIHAAPARLFPPVHPLAPGVCREDLGALSVDGLHTVGGLDISFRDRSGDEGIAVLAVLSFPDLKLVASVSRTVSLASTPYVHSFLSFREAHFFVELVEELRTSRPDLPTPQLIFVDGNGRWHPRQAGSAVATGVATELPTVGIAKEYHPLHTPAEDASPAPCSTSGDAPLPFPPEFMTSQRAMRAACQALLRQRGDWIGLSPPSSSEHWGAALLSSPSRNAQNPIFVSPGHRLSLASCVRLALACTREGKIPEPVRVADRLGREEARRLWPKG</sequence>
<dbReference type="GO" id="GO:0006281">
    <property type="term" value="P:DNA repair"/>
    <property type="evidence" value="ECO:0007669"/>
    <property type="project" value="InterPro"/>
</dbReference>
<evidence type="ECO:0000256" key="4">
    <source>
        <dbReference type="ARBA" id="ARBA00022759"/>
    </source>
</evidence>
<name>A0A5C5FTR0_9BASI</name>
<comment type="caution">
    <text evidence="6">The sequence shown here is derived from an EMBL/GenBank/DDBJ whole genome shotgun (WGS) entry which is preliminary data.</text>
</comment>
<gene>
    <name evidence="6" type="ORF">DMC30DRAFT_417372</name>
</gene>
<dbReference type="AlphaFoldDB" id="A0A5C5FTR0"/>
<dbReference type="InterPro" id="IPR007581">
    <property type="entry name" value="Endonuclease-V"/>
</dbReference>
<dbReference type="GO" id="GO:0003727">
    <property type="term" value="F:single-stranded RNA binding"/>
    <property type="evidence" value="ECO:0007669"/>
    <property type="project" value="TreeGrafter"/>
</dbReference>
<evidence type="ECO:0000313" key="6">
    <source>
        <dbReference type="EMBL" id="TNY20035.1"/>
    </source>
</evidence>
<dbReference type="GO" id="GO:0005737">
    <property type="term" value="C:cytoplasm"/>
    <property type="evidence" value="ECO:0007669"/>
    <property type="project" value="UniProtKB-SubCell"/>
</dbReference>
<evidence type="ECO:0000256" key="3">
    <source>
        <dbReference type="ARBA" id="ARBA00022722"/>
    </source>
</evidence>
<dbReference type="Proteomes" id="UP000311382">
    <property type="component" value="Unassembled WGS sequence"/>
</dbReference>
<dbReference type="Gene3D" id="3.30.2170.10">
    <property type="entry name" value="archaeoglobus fulgidus dsm 4304 superfamily"/>
    <property type="match status" value="1"/>
</dbReference>
<dbReference type="GO" id="GO:0005730">
    <property type="term" value="C:nucleolus"/>
    <property type="evidence" value="ECO:0007669"/>
    <property type="project" value="TreeGrafter"/>
</dbReference>
<evidence type="ECO:0000256" key="2">
    <source>
        <dbReference type="ARBA" id="ARBA00022490"/>
    </source>
</evidence>
<dbReference type="GO" id="GO:0016891">
    <property type="term" value="F:RNA endonuclease activity producing 5'-phosphomonoesters, hydrolytic mechanism"/>
    <property type="evidence" value="ECO:0007669"/>
    <property type="project" value="TreeGrafter"/>
</dbReference>
<proteinExistence type="predicted"/>